<protein>
    <submittedName>
        <fullName evidence="1">Uncharacterized protein</fullName>
    </submittedName>
</protein>
<dbReference type="InParanoid" id="A0A2P5G1E5"/>
<keyword evidence="2" id="KW-1185">Reference proteome</keyword>
<evidence type="ECO:0000313" key="2">
    <source>
        <dbReference type="Proteomes" id="UP000237000"/>
    </source>
</evidence>
<comment type="caution">
    <text evidence="1">The sequence shown here is derived from an EMBL/GenBank/DDBJ whole genome shotgun (WGS) entry which is preliminary data.</text>
</comment>
<dbReference type="AlphaFoldDB" id="A0A2P5G1E5"/>
<organism evidence="1 2">
    <name type="scientific">Trema orientale</name>
    <name type="common">Charcoal tree</name>
    <name type="synonym">Celtis orientalis</name>
    <dbReference type="NCBI Taxonomy" id="63057"/>
    <lineage>
        <taxon>Eukaryota</taxon>
        <taxon>Viridiplantae</taxon>
        <taxon>Streptophyta</taxon>
        <taxon>Embryophyta</taxon>
        <taxon>Tracheophyta</taxon>
        <taxon>Spermatophyta</taxon>
        <taxon>Magnoliopsida</taxon>
        <taxon>eudicotyledons</taxon>
        <taxon>Gunneridae</taxon>
        <taxon>Pentapetalae</taxon>
        <taxon>rosids</taxon>
        <taxon>fabids</taxon>
        <taxon>Rosales</taxon>
        <taxon>Cannabaceae</taxon>
        <taxon>Trema</taxon>
    </lineage>
</organism>
<reference evidence="2" key="1">
    <citation type="submission" date="2016-06" db="EMBL/GenBank/DDBJ databases">
        <title>Parallel loss of symbiosis genes in relatives of nitrogen-fixing non-legume Parasponia.</title>
        <authorList>
            <person name="Van Velzen R."/>
            <person name="Holmer R."/>
            <person name="Bu F."/>
            <person name="Rutten L."/>
            <person name="Van Zeijl A."/>
            <person name="Liu W."/>
            <person name="Santuari L."/>
            <person name="Cao Q."/>
            <person name="Sharma T."/>
            <person name="Shen D."/>
            <person name="Roswanjaya Y."/>
            <person name="Wardhani T."/>
            <person name="Kalhor M.S."/>
            <person name="Jansen J."/>
            <person name="Van den Hoogen J."/>
            <person name="Gungor B."/>
            <person name="Hartog M."/>
            <person name="Hontelez J."/>
            <person name="Verver J."/>
            <person name="Yang W.-C."/>
            <person name="Schijlen E."/>
            <person name="Repin R."/>
            <person name="Schilthuizen M."/>
            <person name="Schranz E."/>
            <person name="Heidstra R."/>
            <person name="Miyata K."/>
            <person name="Fedorova E."/>
            <person name="Kohlen W."/>
            <person name="Bisseling T."/>
            <person name="Smit S."/>
            <person name="Geurts R."/>
        </authorList>
    </citation>
    <scope>NUCLEOTIDE SEQUENCE [LARGE SCALE GENOMIC DNA]</scope>
    <source>
        <strain evidence="2">cv. RG33-2</strain>
    </source>
</reference>
<evidence type="ECO:0000313" key="1">
    <source>
        <dbReference type="EMBL" id="POO03837.1"/>
    </source>
</evidence>
<name>A0A2P5G1E5_TREOI</name>
<accession>A0A2P5G1E5</accession>
<dbReference type="OrthoDB" id="1751426at2759"/>
<sequence length="236" mass="26873">MDNQVVRWADLITSSGGWDVEMVRSLFDSESAKAVLRIPINRVMERGDANWFWAITSTGTFSVKSLYQVLMSEQVDGGAGGNMDKFWKDLWKLKIHLRHRLMWWQIAHEILPYGLVQALILRYCWTRKCENFEAFLCFAALCVELLWKEKNNILHGGAVESVEVLTRKLASSLEIYSHEILQGDELSKSMLSHWTPAPVPWIEVNVDVAVRENLSVAAAVARDEVGNILALQVEEV</sequence>
<dbReference type="EMBL" id="JXTC01000001">
    <property type="protein sequence ID" value="POO03837.1"/>
    <property type="molecule type" value="Genomic_DNA"/>
</dbReference>
<dbReference type="Proteomes" id="UP000237000">
    <property type="component" value="Unassembled WGS sequence"/>
</dbReference>
<gene>
    <name evidence="1" type="ORF">TorRG33x02_001410</name>
</gene>
<proteinExistence type="predicted"/>